<feature type="signal peptide" evidence="1">
    <location>
        <begin position="1"/>
        <end position="28"/>
    </location>
</feature>
<dbReference type="OrthoDB" id="6386134at2"/>
<reference evidence="3" key="1">
    <citation type="submission" date="2016-11" db="EMBL/GenBank/DDBJ databases">
        <authorList>
            <person name="Varghese N."/>
            <person name="Submissions S."/>
        </authorList>
    </citation>
    <scope>NUCLEOTIDE SEQUENCE [LARGE SCALE GENOMIC DNA]</scope>
    <source>
        <strain evidence="3">CGMCC 1.8995</strain>
    </source>
</reference>
<name>A0A1M5P6L5_9ALTE</name>
<evidence type="ECO:0000313" key="3">
    <source>
        <dbReference type="Proteomes" id="UP000184520"/>
    </source>
</evidence>
<proteinExistence type="predicted"/>
<accession>A0A1M5P6L5</accession>
<dbReference type="RefSeq" id="WP_073324403.1">
    <property type="nucleotide sequence ID" value="NZ_FQWD01000005.1"/>
</dbReference>
<evidence type="ECO:0000313" key="2">
    <source>
        <dbReference type="EMBL" id="SHG96863.1"/>
    </source>
</evidence>
<organism evidence="2 3">
    <name type="scientific">Marisediminitalea aggregata</name>
    <dbReference type="NCBI Taxonomy" id="634436"/>
    <lineage>
        <taxon>Bacteria</taxon>
        <taxon>Pseudomonadati</taxon>
        <taxon>Pseudomonadota</taxon>
        <taxon>Gammaproteobacteria</taxon>
        <taxon>Alteromonadales</taxon>
        <taxon>Alteromonadaceae</taxon>
        <taxon>Marisediminitalea</taxon>
    </lineage>
</organism>
<dbReference type="EMBL" id="FQWD01000005">
    <property type="protein sequence ID" value="SHG96863.1"/>
    <property type="molecule type" value="Genomic_DNA"/>
</dbReference>
<keyword evidence="1" id="KW-0732">Signal</keyword>
<keyword evidence="3" id="KW-1185">Reference proteome</keyword>
<evidence type="ECO:0000256" key="1">
    <source>
        <dbReference type="SAM" id="SignalP"/>
    </source>
</evidence>
<dbReference type="STRING" id="634436.SAMN05216361_3469"/>
<dbReference type="AlphaFoldDB" id="A0A1M5P6L5"/>
<dbReference type="Proteomes" id="UP000184520">
    <property type="component" value="Unassembled WGS sequence"/>
</dbReference>
<protein>
    <submittedName>
        <fullName evidence="2">Uncharacterized protein</fullName>
    </submittedName>
</protein>
<sequence length="130" mass="14158">MNAPRKYPGIATAVLLGMLCVSSASTTANELSAIKKVSESKELGSLRDNYRACVVAKAKLYLKVNSIDSTIAHAPIACKRELLSIRQFLLSGAFKVDVVDQLMDSVREGVEIDLVNSVYDEVLKQKGIKQ</sequence>
<feature type="chain" id="PRO_5012838719" evidence="1">
    <location>
        <begin position="29"/>
        <end position="130"/>
    </location>
</feature>
<gene>
    <name evidence="2" type="ORF">SAMN05216361_3469</name>
</gene>